<accession>A0ABX1T0Q8</accession>
<reference evidence="2 3" key="1">
    <citation type="submission" date="2020-02" db="EMBL/GenBank/DDBJ databases">
        <title>Characterization of phylogenetic diversity of novel bifidobacterial species isolated in Czech ZOOs.</title>
        <authorList>
            <person name="Lugli G.A."/>
            <person name="Vera N.B."/>
            <person name="Ventura M."/>
        </authorList>
    </citation>
    <scope>NUCLEOTIDE SEQUENCE [LARGE SCALE GENOMIC DNA]</scope>
    <source>
        <strain evidence="2 3">DSM 109963</strain>
    </source>
</reference>
<dbReference type="Proteomes" id="UP000553756">
    <property type="component" value="Unassembled WGS sequence"/>
</dbReference>
<dbReference type="Pfam" id="PF05973">
    <property type="entry name" value="Gp49"/>
    <property type="match status" value="1"/>
</dbReference>
<evidence type="ECO:0000313" key="3">
    <source>
        <dbReference type="Proteomes" id="UP000553756"/>
    </source>
</evidence>
<sequence>MLSSGWNRSLYFHAQDDLYVITHGFAKKTQKTPRREKTHARTVRDLWKRGNHDS</sequence>
<feature type="region of interest" description="Disordered" evidence="1">
    <location>
        <begin position="30"/>
        <end position="54"/>
    </location>
</feature>
<organism evidence="2 3">
    <name type="scientific">Bifidobacterium panos</name>
    <dbReference type="NCBI Taxonomy" id="2675321"/>
    <lineage>
        <taxon>Bacteria</taxon>
        <taxon>Bacillati</taxon>
        <taxon>Actinomycetota</taxon>
        <taxon>Actinomycetes</taxon>
        <taxon>Bifidobacteriales</taxon>
        <taxon>Bifidobacteriaceae</taxon>
        <taxon>Bifidobacterium</taxon>
    </lineage>
</organism>
<dbReference type="InterPro" id="IPR009241">
    <property type="entry name" value="HigB-like"/>
</dbReference>
<dbReference type="RefSeq" id="WP_216656894.1">
    <property type="nucleotide sequence ID" value="NZ_JAAIIJ010000021.1"/>
</dbReference>
<dbReference type="EMBL" id="JAAIIJ010000021">
    <property type="protein sequence ID" value="NMN02414.1"/>
    <property type="molecule type" value="Genomic_DNA"/>
</dbReference>
<comment type="caution">
    <text evidence="2">The sequence shown here is derived from an EMBL/GenBank/DDBJ whole genome shotgun (WGS) entry which is preliminary data.</text>
</comment>
<protein>
    <submittedName>
        <fullName evidence="2">Toxin RelE</fullName>
    </submittedName>
</protein>
<gene>
    <name evidence="2" type="ORF">G1C94_1036</name>
</gene>
<feature type="compositionally biased region" description="Basic residues" evidence="1">
    <location>
        <begin position="30"/>
        <end position="41"/>
    </location>
</feature>
<name>A0ABX1T0Q8_9BIFI</name>
<evidence type="ECO:0000313" key="2">
    <source>
        <dbReference type="EMBL" id="NMN02414.1"/>
    </source>
</evidence>
<feature type="compositionally biased region" description="Basic and acidic residues" evidence="1">
    <location>
        <begin position="42"/>
        <end position="54"/>
    </location>
</feature>
<proteinExistence type="predicted"/>
<keyword evidence="3" id="KW-1185">Reference proteome</keyword>
<evidence type="ECO:0000256" key="1">
    <source>
        <dbReference type="SAM" id="MobiDB-lite"/>
    </source>
</evidence>